<proteinExistence type="predicted"/>
<gene>
    <name evidence="2" type="ORF">P8A22_18255</name>
</gene>
<reference evidence="2 3" key="1">
    <citation type="submission" date="2023-03" db="EMBL/GenBank/DDBJ databases">
        <title>Isolation and description of six Streptomyces strains from soil environments, able to metabolize different microbial glucans.</title>
        <authorList>
            <person name="Widen T."/>
            <person name="Larsbrink J."/>
        </authorList>
    </citation>
    <scope>NUCLEOTIDE SEQUENCE [LARGE SCALE GENOMIC DNA]</scope>
    <source>
        <strain evidence="2 3">Mut2</strain>
    </source>
</reference>
<dbReference type="EMBL" id="CP120992">
    <property type="protein sequence ID" value="WLQ41758.1"/>
    <property type="molecule type" value="Genomic_DNA"/>
</dbReference>
<evidence type="ECO:0000313" key="3">
    <source>
        <dbReference type="Proteomes" id="UP001229952"/>
    </source>
</evidence>
<keyword evidence="3" id="KW-1185">Reference proteome</keyword>
<sequence>MSAPEERGALTPRPSLYSYALRLHRAEPEGRFPGKGYELPDPSEPKRQGSRSWAKTRAALTDLLGPLLLAPDPVRAAERLQRQLSELTQAVRSGHIRRVVSESVLEDQARARALARCLTRAGSTSEAVCVGLSPLARLGEPEDVPYLRILGQLRVLVGPAVRALDAIDRPVGALVWLGHHAETSALRGLVDALVAGDDAAVRGWLLAVPREPGTVAPETARRIAEAVRAADLLSADGPVDAELEGCCGALHVTIRRDGDEVVWSDWRCPPPPSSPLQTQAPRGTTCGTSLTTALRRRSVRRPYCTGSPRWTRGRTARRARCPGPPFG</sequence>
<accession>A0ABY9I6L4</accession>
<feature type="region of interest" description="Disordered" evidence="1">
    <location>
        <begin position="29"/>
        <end position="54"/>
    </location>
</feature>
<dbReference type="Proteomes" id="UP001229952">
    <property type="component" value="Chromosome"/>
</dbReference>
<organism evidence="2 3">
    <name type="scientific">Streptomyces laculatispora</name>
    <dbReference type="NCBI Taxonomy" id="887464"/>
    <lineage>
        <taxon>Bacteria</taxon>
        <taxon>Bacillati</taxon>
        <taxon>Actinomycetota</taxon>
        <taxon>Actinomycetes</taxon>
        <taxon>Kitasatosporales</taxon>
        <taxon>Streptomycetaceae</taxon>
        <taxon>Streptomyces</taxon>
    </lineage>
</organism>
<evidence type="ECO:0000313" key="2">
    <source>
        <dbReference type="EMBL" id="WLQ41758.1"/>
    </source>
</evidence>
<name>A0ABY9I6L4_9ACTN</name>
<dbReference type="RefSeq" id="WP_306088705.1">
    <property type="nucleotide sequence ID" value="NZ_CP120992.1"/>
</dbReference>
<protein>
    <submittedName>
        <fullName evidence="2">Uncharacterized protein</fullName>
    </submittedName>
</protein>
<evidence type="ECO:0000256" key="1">
    <source>
        <dbReference type="SAM" id="MobiDB-lite"/>
    </source>
</evidence>